<organism evidence="1">
    <name type="scientific">marine sediment metagenome</name>
    <dbReference type="NCBI Taxonomy" id="412755"/>
    <lineage>
        <taxon>unclassified sequences</taxon>
        <taxon>metagenomes</taxon>
        <taxon>ecological metagenomes</taxon>
    </lineage>
</organism>
<dbReference type="AlphaFoldDB" id="X0TTV4"/>
<comment type="caution">
    <text evidence="1">The sequence shown here is derived from an EMBL/GenBank/DDBJ whole genome shotgun (WGS) entry which is preliminary data.</text>
</comment>
<feature type="non-terminal residue" evidence="1">
    <location>
        <position position="275"/>
    </location>
</feature>
<protein>
    <submittedName>
        <fullName evidence="1">Uncharacterized protein</fullName>
    </submittedName>
</protein>
<accession>X0TTV4</accession>
<dbReference type="EMBL" id="BARS01018669">
    <property type="protein sequence ID" value="GAF96993.1"/>
    <property type="molecule type" value="Genomic_DNA"/>
</dbReference>
<name>X0TTV4_9ZZZZ</name>
<sequence>AQNCAVGQTCDKRTNTCVSTNKTCLPVGSSAQPAPGSTINDEMASPGYCVVAGSQDKQFCNTGAEGTLVNCETGDDWGANNVYTNCKIGGVNFATGGNPDTIFNGYCASKEIKSGGAMGNNDGGWFGPFGIFGEQIQLTDTVQPMCFNNPAYASPGFDTTTQTTSVDPSAAFIPTTREGNNYLTCVLPQEYVAGGNQICTTDSDCDATSGQQICVGSYGGKVPHKNNLNEKNNMNPGYCVNVSPCPATASPGQCLTDTNGNKYAAECSSPGPGGL</sequence>
<evidence type="ECO:0000313" key="1">
    <source>
        <dbReference type="EMBL" id="GAF96993.1"/>
    </source>
</evidence>
<proteinExistence type="predicted"/>
<feature type="non-terminal residue" evidence="1">
    <location>
        <position position="1"/>
    </location>
</feature>
<gene>
    <name evidence="1" type="ORF">S01H1_30347</name>
</gene>
<reference evidence="1" key="1">
    <citation type="journal article" date="2014" name="Front. Microbiol.">
        <title>High frequency of phylogenetically diverse reductive dehalogenase-homologous genes in deep subseafloor sedimentary metagenomes.</title>
        <authorList>
            <person name="Kawai M."/>
            <person name="Futagami T."/>
            <person name="Toyoda A."/>
            <person name="Takaki Y."/>
            <person name="Nishi S."/>
            <person name="Hori S."/>
            <person name="Arai W."/>
            <person name="Tsubouchi T."/>
            <person name="Morono Y."/>
            <person name="Uchiyama I."/>
            <person name="Ito T."/>
            <person name="Fujiyama A."/>
            <person name="Inagaki F."/>
            <person name="Takami H."/>
        </authorList>
    </citation>
    <scope>NUCLEOTIDE SEQUENCE</scope>
    <source>
        <strain evidence="1">Expedition CK06-06</strain>
    </source>
</reference>